<evidence type="ECO:0000256" key="2">
    <source>
        <dbReference type="SAM" id="MobiDB-lite"/>
    </source>
</evidence>
<dbReference type="Proteomes" id="UP000644699">
    <property type="component" value="Unassembled WGS sequence"/>
</dbReference>
<evidence type="ECO:0008006" key="5">
    <source>
        <dbReference type="Google" id="ProtNLM"/>
    </source>
</evidence>
<sequence length="115" mass="12831">MASDVPFQNESQANASEGPKGSQEDLERQIAKLREDVAGVVEALKGLANTHRDSARQQAFALRDDLKSQGEHYLRQAQETANELEEQFSEKVRAEPVKYVLIAAAVGYVYARLFH</sequence>
<keyword evidence="1" id="KW-0175">Coiled coil</keyword>
<name>A0A917ECM7_9HYPH</name>
<dbReference type="AlphaFoldDB" id="A0A917ECM7"/>
<proteinExistence type="predicted"/>
<feature type="region of interest" description="Disordered" evidence="2">
    <location>
        <begin position="1"/>
        <end position="27"/>
    </location>
</feature>
<dbReference type="SUPFAM" id="SSF58113">
    <property type="entry name" value="Apolipoprotein A-I"/>
    <property type="match status" value="1"/>
</dbReference>
<reference evidence="3" key="1">
    <citation type="journal article" date="2014" name="Int. J. Syst. Evol. Microbiol.">
        <title>Complete genome sequence of Corynebacterium casei LMG S-19264T (=DSM 44701T), isolated from a smear-ripened cheese.</title>
        <authorList>
            <consortium name="US DOE Joint Genome Institute (JGI-PGF)"/>
            <person name="Walter F."/>
            <person name="Albersmeier A."/>
            <person name="Kalinowski J."/>
            <person name="Ruckert C."/>
        </authorList>
    </citation>
    <scope>NUCLEOTIDE SEQUENCE</scope>
    <source>
        <strain evidence="3">CGMCC 1.15367</strain>
    </source>
</reference>
<protein>
    <recommendedName>
        <fullName evidence="5">ElaB/YqjD/DUF883 family membrane-anchored ribosome-binding protein</fullName>
    </recommendedName>
</protein>
<keyword evidence="4" id="KW-1185">Reference proteome</keyword>
<dbReference type="EMBL" id="BMIQ01000008">
    <property type="protein sequence ID" value="GGE19620.1"/>
    <property type="molecule type" value="Genomic_DNA"/>
</dbReference>
<gene>
    <name evidence="3" type="ORF">GCM10011390_43570</name>
</gene>
<comment type="caution">
    <text evidence="3">The sequence shown here is derived from an EMBL/GenBank/DDBJ whole genome shotgun (WGS) entry which is preliminary data.</text>
</comment>
<dbReference type="RefSeq" id="WP_188912259.1">
    <property type="nucleotide sequence ID" value="NZ_BMIQ01000008.1"/>
</dbReference>
<feature type="coiled-coil region" evidence="1">
    <location>
        <begin position="67"/>
        <end position="94"/>
    </location>
</feature>
<accession>A0A917ECM7</accession>
<evidence type="ECO:0000256" key="1">
    <source>
        <dbReference type="SAM" id="Coils"/>
    </source>
</evidence>
<evidence type="ECO:0000313" key="3">
    <source>
        <dbReference type="EMBL" id="GGE19620.1"/>
    </source>
</evidence>
<evidence type="ECO:0000313" key="4">
    <source>
        <dbReference type="Proteomes" id="UP000644699"/>
    </source>
</evidence>
<feature type="compositionally biased region" description="Polar residues" evidence="2">
    <location>
        <begin position="1"/>
        <end position="15"/>
    </location>
</feature>
<reference evidence="3" key="2">
    <citation type="submission" date="2020-09" db="EMBL/GenBank/DDBJ databases">
        <authorList>
            <person name="Sun Q."/>
            <person name="Zhou Y."/>
        </authorList>
    </citation>
    <scope>NUCLEOTIDE SEQUENCE</scope>
    <source>
        <strain evidence="3">CGMCC 1.15367</strain>
    </source>
</reference>
<organism evidence="3 4">
    <name type="scientific">Aureimonas endophytica</name>
    <dbReference type="NCBI Taxonomy" id="2027858"/>
    <lineage>
        <taxon>Bacteria</taxon>
        <taxon>Pseudomonadati</taxon>
        <taxon>Pseudomonadota</taxon>
        <taxon>Alphaproteobacteria</taxon>
        <taxon>Hyphomicrobiales</taxon>
        <taxon>Aurantimonadaceae</taxon>
        <taxon>Aureimonas</taxon>
    </lineage>
</organism>